<evidence type="ECO:0000256" key="2">
    <source>
        <dbReference type="ARBA" id="ARBA00022857"/>
    </source>
</evidence>
<evidence type="ECO:0000256" key="4">
    <source>
        <dbReference type="SAM" id="MobiDB-lite"/>
    </source>
</evidence>
<dbReference type="STRING" id="236234.A0A1J9RP81"/>
<evidence type="ECO:0000256" key="5">
    <source>
        <dbReference type="SAM" id="Phobius"/>
    </source>
</evidence>
<dbReference type="RefSeq" id="XP_020126539.1">
    <property type="nucleotide sequence ID" value="XM_020278151.1"/>
</dbReference>
<dbReference type="InterPro" id="IPR002347">
    <property type="entry name" value="SDR_fam"/>
</dbReference>
<feature type="transmembrane region" description="Helical" evidence="5">
    <location>
        <begin position="750"/>
        <end position="774"/>
    </location>
</feature>
<organism evidence="7 8">
    <name type="scientific">Diplodia corticola</name>
    <dbReference type="NCBI Taxonomy" id="236234"/>
    <lineage>
        <taxon>Eukaryota</taxon>
        <taxon>Fungi</taxon>
        <taxon>Dikarya</taxon>
        <taxon>Ascomycota</taxon>
        <taxon>Pezizomycotina</taxon>
        <taxon>Dothideomycetes</taxon>
        <taxon>Dothideomycetes incertae sedis</taxon>
        <taxon>Botryosphaeriales</taxon>
        <taxon>Botryosphaeriaceae</taxon>
        <taxon>Diplodia</taxon>
    </lineage>
</organism>
<dbReference type="Pfam" id="PF00106">
    <property type="entry name" value="adh_short"/>
    <property type="match status" value="1"/>
</dbReference>
<reference evidence="7 8" key="1">
    <citation type="submission" date="2016-10" db="EMBL/GenBank/DDBJ databases">
        <title>Proteomics and genomics reveal pathogen-plant mechanisms compatible with a hemibiotrophic lifestyle of Diplodia corticola.</title>
        <authorList>
            <person name="Fernandes I."/>
            <person name="De Jonge R."/>
            <person name="Van De Peer Y."/>
            <person name="Devreese B."/>
            <person name="Alves A."/>
            <person name="Esteves A.C."/>
        </authorList>
    </citation>
    <scope>NUCLEOTIDE SEQUENCE [LARGE SCALE GENOMIC DNA]</scope>
    <source>
        <strain evidence="7 8">CBS 112549</strain>
    </source>
</reference>
<dbReference type="InterPro" id="IPR036291">
    <property type="entry name" value="NAD(P)-bd_dom_sf"/>
</dbReference>
<keyword evidence="5" id="KW-1133">Transmembrane helix</keyword>
<dbReference type="PANTHER" id="PTHR43618">
    <property type="entry name" value="7-ALPHA-HYDROXYSTEROID DEHYDROGENASE"/>
    <property type="match status" value="1"/>
</dbReference>
<comment type="similarity">
    <text evidence="1">Belongs to the short-chain dehydrogenases/reductases (SDR) family.</text>
</comment>
<evidence type="ECO:0000313" key="8">
    <source>
        <dbReference type="Proteomes" id="UP000183809"/>
    </source>
</evidence>
<keyword evidence="2" id="KW-0521">NADP</keyword>
<dbReference type="InterPro" id="IPR052178">
    <property type="entry name" value="Sec_Metab_Biosynth_SDR"/>
</dbReference>
<keyword evidence="5" id="KW-0812">Transmembrane</keyword>
<dbReference type="Gene3D" id="3.40.50.720">
    <property type="entry name" value="NAD(P)-binding Rossmann-like Domain"/>
    <property type="match status" value="1"/>
</dbReference>
<proteinExistence type="inferred from homology"/>
<feature type="transmembrane region" description="Helical" evidence="5">
    <location>
        <begin position="368"/>
        <end position="390"/>
    </location>
</feature>
<dbReference type="PRINTS" id="PR00081">
    <property type="entry name" value="GDHRDH"/>
</dbReference>
<feature type="compositionally biased region" description="Basic and acidic residues" evidence="4">
    <location>
        <begin position="237"/>
        <end position="249"/>
    </location>
</feature>
<evidence type="ECO:0000256" key="3">
    <source>
        <dbReference type="ARBA" id="ARBA00023002"/>
    </source>
</evidence>
<dbReference type="SUPFAM" id="SSF51735">
    <property type="entry name" value="NAD(P)-binding Rossmann-fold domains"/>
    <property type="match status" value="1"/>
</dbReference>
<evidence type="ECO:0000313" key="7">
    <source>
        <dbReference type="EMBL" id="OJD30279.1"/>
    </source>
</evidence>
<dbReference type="PRINTS" id="PR00080">
    <property type="entry name" value="SDRFAMILY"/>
</dbReference>
<name>A0A1J9RP81_9PEZI</name>
<accession>A0A1J9RP81</accession>
<dbReference type="Proteomes" id="UP000183809">
    <property type="component" value="Unassembled WGS sequence"/>
</dbReference>
<dbReference type="EMBL" id="MNUE01000063">
    <property type="protein sequence ID" value="OJD30279.1"/>
    <property type="molecule type" value="Genomic_DNA"/>
</dbReference>
<feature type="domain" description="DUF6536" evidence="6">
    <location>
        <begin position="371"/>
        <end position="521"/>
    </location>
</feature>
<keyword evidence="8" id="KW-1185">Reference proteome</keyword>
<dbReference type="OrthoDB" id="3819888at2759"/>
<feature type="compositionally biased region" description="Polar residues" evidence="4">
    <location>
        <begin position="317"/>
        <end position="333"/>
    </location>
</feature>
<dbReference type="Pfam" id="PF20163">
    <property type="entry name" value="DUF6536"/>
    <property type="match status" value="1"/>
</dbReference>
<comment type="caution">
    <text evidence="7">The sequence shown here is derived from an EMBL/GenBank/DDBJ whole genome shotgun (WGS) entry which is preliminary data.</text>
</comment>
<evidence type="ECO:0000259" key="6">
    <source>
        <dbReference type="Pfam" id="PF20163"/>
    </source>
</evidence>
<gene>
    <name evidence="7" type="ORF">BKCO1_6300052</name>
</gene>
<dbReference type="GeneID" id="31018412"/>
<dbReference type="AlphaFoldDB" id="A0A1J9RP81"/>
<dbReference type="GO" id="GO:0016491">
    <property type="term" value="F:oxidoreductase activity"/>
    <property type="evidence" value="ECO:0007669"/>
    <property type="project" value="UniProtKB-KW"/>
</dbReference>
<evidence type="ECO:0000256" key="1">
    <source>
        <dbReference type="ARBA" id="ARBA00006484"/>
    </source>
</evidence>
<dbReference type="InterPro" id="IPR046623">
    <property type="entry name" value="DUF6536"/>
</dbReference>
<feature type="region of interest" description="Disordered" evidence="4">
    <location>
        <begin position="227"/>
        <end position="258"/>
    </location>
</feature>
<feature type="region of interest" description="Disordered" evidence="4">
    <location>
        <begin position="309"/>
        <end position="333"/>
    </location>
</feature>
<protein>
    <submittedName>
        <fullName evidence="7">Nad-binding protein</fullName>
    </submittedName>
</protein>
<keyword evidence="3" id="KW-0560">Oxidoreductase</keyword>
<keyword evidence="5" id="KW-0472">Membrane</keyword>
<dbReference type="PANTHER" id="PTHR43618:SF4">
    <property type="entry name" value="SHORT CHAIN DEHYDROGENASE_REDUCTASE FAMILY (AFU_ORTHOLOGUE AFUA_7G04540)"/>
    <property type="match status" value="1"/>
</dbReference>
<dbReference type="CDD" id="cd05233">
    <property type="entry name" value="SDR_c"/>
    <property type="match status" value="1"/>
</dbReference>
<sequence length="1014" mass="112326">MAPSNNNQDFQLSEVFNVKNKVALVTGGGSGIGLMATQALAVNGAKVYIVGRTKEKLDKVVEVYGKDIPGEIIPLVGDVTDKAGVEKLVKEIESREKCLCILINNAGIAAEKTTPDGENAEELKKNLFEPTTVKEWTDIYATNVVGPYLMATAFLPLLQRATEHQHGFSGTIINITSISGMIKISQGHFSYNASKGAFIHLNKMLASEVAKAGLKIRINSIAPGVFPSEMTTQESGEDQKSTIPKEHKAGLPSQRPGNDRDMASAIIFAATNQYLNGQNFAVDGGYTIQVGQVNNPSFELSDTSYASFQRAEEGRRSSTAKTPSGVNENDAQESWSLVGTEAAMPEQREATRLGSSWWKREMLVDRSLCGMAALTSLFAFIMLVVCISASPKFTQQLERNPNSTSIAFQQGSCKSVEPGYQALKFLINVASTMILGMSNTYQQLATALRVDDVAYMLSKHGDCRVGTNSPFAINYKRTDRLKSWLSWTLLILTSMPIHLLANSLIGTSTYRTSPTVSYAPQSNFTQWSSSYQDGNYYYYPNSVYSSVCLTAFNEGSFDSLLAKWTNDSDLVDEWNNYIGTTNVVNIYYDAELCEERNRTKSANCTLSQIECLDDSTSTGQKDCTLVLRMQPALILTGCLLAKAIYMAHTMYSARGQVKSHLLNFGDVLVVSSLYPRLQVHGECMTSKGDFHRRQIKHTCHKHCKDPDPSDTGEELGHCQECKKFNVVYNHTKLPWPTLAMKRKRAFLGTLGQTALTQILLLCLLSVGSLTWSIMLGLSVGSDWKGMYTGKNASTPHVSLVAYLSRSFGLAALPPNRISSEIASYFISNGLQFVYSTIYLLLIYNLTLISMEFDWGKLEKFGGRLRCTIVKDRPFNQSYLLQLPKRILIPTMTYSIIMHWLLGLSMQTEEVIYEASERSYSQYTVKCVPNGLFGSTTMLIAMTITCWRTFSYRREGFVPQMYGSIRVLCASTTHLDDFNDDGHVKWGDLGQGEVFRRAGLSSKPVGKIVPNELYS</sequence>
<feature type="transmembrane region" description="Helical" evidence="5">
    <location>
        <begin position="832"/>
        <end position="850"/>
    </location>
</feature>
<feature type="transmembrane region" description="Helical" evidence="5">
    <location>
        <begin position="484"/>
        <end position="505"/>
    </location>
</feature>